<dbReference type="EMBL" id="RCHU02000008">
    <property type="protein sequence ID" value="KAL3581216.1"/>
    <property type="molecule type" value="Genomic_DNA"/>
</dbReference>
<keyword evidence="2" id="KW-1185">Reference proteome</keyword>
<reference evidence="1 2" key="1">
    <citation type="journal article" date="2024" name="Plant Biotechnol. J.">
        <title>Genome and CRISPR/Cas9 system of a widespread forest tree (Populus alba) in the world.</title>
        <authorList>
            <person name="Liu Y.J."/>
            <person name="Jiang P.F."/>
            <person name="Han X.M."/>
            <person name="Li X.Y."/>
            <person name="Wang H.M."/>
            <person name="Wang Y.J."/>
            <person name="Wang X.X."/>
            <person name="Zeng Q.Y."/>
        </authorList>
    </citation>
    <scope>NUCLEOTIDE SEQUENCE [LARGE SCALE GENOMIC DNA]</scope>
    <source>
        <strain evidence="2">cv. PAL-ZL1</strain>
    </source>
</reference>
<organism evidence="1 2">
    <name type="scientific">Populus alba</name>
    <name type="common">White poplar</name>
    <dbReference type="NCBI Taxonomy" id="43335"/>
    <lineage>
        <taxon>Eukaryota</taxon>
        <taxon>Viridiplantae</taxon>
        <taxon>Streptophyta</taxon>
        <taxon>Embryophyta</taxon>
        <taxon>Tracheophyta</taxon>
        <taxon>Spermatophyta</taxon>
        <taxon>Magnoliopsida</taxon>
        <taxon>eudicotyledons</taxon>
        <taxon>Gunneridae</taxon>
        <taxon>Pentapetalae</taxon>
        <taxon>rosids</taxon>
        <taxon>fabids</taxon>
        <taxon>Malpighiales</taxon>
        <taxon>Salicaceae</taxon>
        <taxon>Saliceae</taxon>
        <taxon>Populus</taxon>
    </lineage>
</organism>
<gene>
    <name evidence="1" type="ORF">D5086_015548</name>
</gene>
<comment type="caution">
    <text evidence="1">The sequence shown here is derived from an EMBL/GenBank/DDBJ whole genome shotgun (WGS) entry which is preliminary data.</text>
</comment>
<proteinExistence type="predicted"/>
<sequence length="126" mass="14113">MEEGHHDLSKVTVAGDPQLLQNKVNAVRLAGPTKLQVIADFDGTLTKYFVNGRRGQSSHGILRQGNADYDNKRQALYEYYQILQEDLLLDDAPMWAVVKLVSQMCSTVNRRGLLSTSTNSLAHPWL</sequence>
<accession>A0ACC4BS31</accession>
<evidence type="ECO:0000313" key="2">
    <source>
        <dbReference type="Proteomes" id="UP000309997"/>
    </source>
</evidence>
<name>A0ACC4BS31_POPAL</name>
<protein>
    <submittedName>
        <fullName evidence="1">Uncharacterized protein</fullName>
    </submittedName>
</protein>
<dbReference type="Proteomes" id="UP000309997">
    <property type="component" value="Unassembled WGS sequence"/>
</dbReference>
<evidence type="ECO:0000313" key="1">
    <source>
        <dbReference type="EMBL" id="KAL3581216.1"/>
    </source>
</evidence>